<dbReference type="SUPFAM" id="SSF52540">
    <property type="entry name" value="P-loop containing nucleoside triphosphate hydrolases"/>
    <property type="match status" value="1"/>
</dbReference>
<protein>
    <submittedName>
        <fullName evidence="6">Putative ABC transporter ATP-binding protein YxlF</fullName>
        <ecNumber evidence="6">3.6.3.-</ecNumber>
    </submittedName>
</protein>
<dbReference type="InterPro" id="IPR003439">
    <property type="entry name" value="ABC_transporter-like_ATP-bd"/>
</dbReference>
<dbReference type="STRING" id="1307763.L21SP4_00247"/>
<comment type="similarity">
    <text evidence="1">Belongs to the ABC transporter superfamily.</text>
</comment>
<dbReference type="Pfam" id="PF00005">
    <property type="entry name" value="ABC_tran"/>
    <property type="match status" value="1"/>
</dbReference>
<dbReference type="EC" id="3.6.3.-" evidence="6"/>
<sequence length="319" mass="34865">MIRVTNLVKRYPGGVTAVDDLSFEIGAGEIVAVLGPNGAGKTTTLRVLTGFLEATSGSVEIGGTEVGVHPAEVKRNIGYLPENCPLYPDMRVDEYLQFRAAIKGVPRRDRKRRLGEVRAQCGLADRGRAVIGRLSKGYRQRVGLADALIADPELLVLDEPSVGLDPAQMRELRHLISGLASRHTVLLSTHLLPEAEAVCERVLILQSGRLLLSEKTADLRRRLGTGTRITAELRAETAAVREACATIEHVTAAEVRMREDGWVRCELHAAGEEARLAVYRMAAARDWDLRELHREPLSLEEIFVDVTRRAAGETAGGVT</sequence>
<keyword evidence="4 6" id="KW-0067">ATP-binding</keyword>
<evidence type="ECO:0000313" key="6">
    <source>
        <dbReference type="EMBL" id="AKJ63530.1"/>
    </source>
</evidence>
<gene>
    <name evidence="6" type="primary">yxlF_1</name>
    <name evidence="6" type="ORF">L21SP4_00247</name>
</gene>
<reference evidence="6 7" key="2">
    <citation type="journal article" date="2016" name="ISME J.">
        <title>Characterization of the first cultured representative of Verrucomicrobia subdivision 5 indicates the proposal of a novel phylum.</title>
        <authorList>
            <person name="Spring S."/>
            <person name="Bunk B."/>
            <person name="Sproer C."/>
            <person name="Schumann P."/>
            <person name="Rohde M."/>
            <person name="Tindall B.J."/>
            <person name="Klenk H.P."/>
        </authorList>
    </citation>
    <scope>NUCLEOTIDE SEQUENCE [LARGE SCALE GENOMIC DNA]</scope>
    <source>
        <strain evidence="6 7">L21-Fru-AB</strain>
    </source>
</reference>
<organism evidence="6 7">
    <name type="scientific">Kiritimatiella glycovorans</name>
    <dbReference type="NCBI Taxonomy" id="1307763"/>
    <lineage>
        <taxon>Bacteria</taxon>
        <taxon>Pseudomonadati</taxon>
        <taxon>Kiritimatiellota</taxon>
        <taxon>Kiritimatiellia</taxon>
        <taxon>Kiritimatiellales</taxon>
        <taxon>Kiritimatiellaceae</taxon>
        <taxon>Kiritimatiella</taxon>
    </lineage>
</organism>
<dbReference type="PANTHER" id="PTHR43335:SF4">
    <property type="entry name" value="ABC TRANSPORTER, ATP-BINDING PROTEIN"/>
    <property type="match status" value="1"/>
</dbReference>
<evidence type="ECO:0000256" key="2">
    <source>
        <dbReference type="ARBA" id="ARBA00022448"/>
    </source>
</evidence>
<dbReference type="AlphaFoldDB" id="A0A0G3EFG2"/>
<proteinExistence type="inferred from homology"/>
<evidence type="ECO:0000256" key="3">
    <source>
        <dbReference type="ARBA" id="ARBA00022741"/>
    </source>
</evidence>
<dbReference type="Gene3D" id="3.40.50.300">
    <property type="entry name" value="P-loop containing nucleotide triphosphate hydrolases"/>
    <property type="match status" value="1"/>
</dbReference>
<evidence type="ECO:0000313" key="7">
    <source>
        <dbReference type="Proteomes" id="UP000035268"/>
    </source>
</evidence>
<dbReference type="SMART" id="SM00382">
    <property type="entry name" value="AAA"/>
    <property type="match status" value="1"/>
</dbReference>
<name>A0A0G3EFG2_9BACT</name>
<evidence type="ECO:0000256" key="4">
    <source>
        <dbReference type="ARBA" id="ARBA00022840"/>
    </source>
</evidence>
<dbReference type="Proteomes" id="UP000035268">
    <property type="component" value="Chromosome"/>
</dbReference>
<dbReference type="EMBL" id="CP010904">
    <property type="protein sequence ID" value="AKJ63530.1"/>
    <property type="molecule type" value="Genomic_DNA"/>
</dbReference>
<evidence type="ECO:0000256" key="1">
    <source>
        <dbReference type="ARBA" id="ARBA00005417"/>
    </source>
</evidence>
<evidence type="ECO:0000259" key="5">
    <source>
        <dbReference type="PROSITE" id="PS50893"/>
    </source>
</evidence>
<dbReference type="CDD" id="cd03230">
    <property type="entry name" value="ABC_DR_subfamily_A"/>
    <property type="match status" value="1"/>
</dbReference>
<dbReference type="GO" id="GO:0016887">
    <property type="term" value="F:ATP hydrolysis activity"/>
    <property type="evidence" value="ECO:0007669"/>
    <property type="project" value="InterPro"/>
</dbReference>
<keyword evidence="3" id="KW-0547">Nucleotide-binding</keyword>
<dbReference type="KEGG" id="vbl:L21SP4_00247"/>
<keyword evidence="2" id="KW-0813">Transport</keyword>
<dbReference type="InterPro" id="IPR027417">
    <property type="entry name" value="P-loop_NTPase"/>
</dbReference>
<feature type="domain" description="ABC transporter" evidence="5">
    <location>
        <begin position="2"/>
        <end position="232"/>
    </location>
</feature>
<reference evidence="7" key="1">
    <citation type="submission" date="2015-02" db="EMBL/GenBank/DDBJ databases">
        <title>Description and complete genome sequence of the first cultured representative of the subdivision 5 of the Verrucomicrobia phylum.</title>
        <authorList>
            <person name="Spring S."/>
            <person name="Bunk B."/>
            <person name="Sproer C."/>
            <person name="Klenk H.-P."/>
        </authorList>
    </citation>
    <scope>NUCLEOTIDE SEQUENCE [LARGE SCALE GENOMIC DNA]</scope>
    <source>
        <strain evidence="7">L21-Fru-AB</strain>
    </source>
</reference>
<keyword evidence="6" id="KW-0378">Hydrolase</keyword>
<keyword evidence="7" id="KW-1185">Reference proteome</keyword>
<accession>A0A0G3EFG2</accession>
<dbReference type="InterPro" id="IPR003593">
    <property type="entry name" value="AAA+_ATPase"/>
</dbReference>
<dbReference type="PANTHER" id="PTHR43335">
    <property type="entry name" value="ABC TRANSPORTER, ATP-BINDING PROTEIN"/>
    <property type="match status" value="1"/>
</dbReference>
<dbReference type="GO" id="GO:0005524">
    <property type="term" value="F:ATP binding"/>
    <property type="evidence" value="ECO:0007669"/>
    <property type="project" value="UniProtKB-KW"/>
</dbReference>
<dbReference type="PROSITE" id="PS50893">
    <property type="entry name" value="ABC_TRANSPORTER_2"/>
    <property type="match status" value="1"/>
</dbReference>